<dbReference type="RefSeq" id="WP_006284616.1">
    <property type="nucleotide sequence ID" value="NZ_BALG01000027.1"/>
</dbReference>
<dbReference type="Proteomes" id="UP000029453">
    <property type="component" value="Unassembled WGS sequence"/>
</dbReference>
<evidence type="ECO:0000313" key="3">
    <source>
        <dbReference type="EMBL" id="GAC41308.1"/>
    </source>
</evidence>
<proteinExistence type="predicted"/>
<comment type="caution">
    <text evidence="3">The sequence shown here is derived from an EMBL/GenBank/DDBJ whole genome shotgun (WGS) entry which is preliminary data.</text>
</comment>
<dbReference type="EMBL" id="BALG01000027">
    <property type="protein sequence ID" value="GAC41308.1"/>
    <property type="molecule type" value="Genomic_DNA"/>
</dbReference>
<keyword evidence="2" id="KW-0812">Transmembrane</keyword>
<accession>M9M2E3</accession>
<keyword evidence="4" id="KW-1185">Reference proteome</keyword>
<gene>
    <name evidence="3" type="ORF">PPOP_0658</name>
</gene>
<evidence type="ECO:0000313" key="4">
    <source>
        <dbReference type="Proteomes" id="UP000029453"/>
    </source>
</evidence>
<protein>
    <submittedName>
        <fullName evidence="3">Uncharacterized protein</fullName>
    </submittedName>
</protein>
<name>M9M2E3_PAEPP</name>
<organism evidence="3 4">
    <name type="scientific">Paenibacillus popilliae ATCC 14706</name>
    <dbReference type="NCBI Taxonomy" id="1212764"/>
    <lineage>
        <taxon>Bacteria</taxon>
        <taxon>Bacillati</taxon>
        <taxon>Bacillota</taxon>
        <taxon>Bacilli</taxon>
        <taxon>Bacillales</taxon>
        <taxon>Paenibacillaceae</taxon>
        <taxon>Paenibacillus</taxon>
    </lineage>
</organism>
<feature type="region of interest" description="Disordered" evidence="1">
    <location>
        <begin position="1"/>
        <end position="22"/>
    </location>
</feature>
<reference evidence="3 4" key="1">
    <citation type="submission" date="2012-10" db="EMBL/GenBank/DDBJ databases">
        <title>Draft Genome Sequence of Paenibacillus popilliae ATCC 14706T.</title>
        <authorList>
            <person name="Iiyama K."/>
            <person name="Mori K."/>
            <person name="Mon H."/>
            <person name="Chieda Y."/>
            <person name="Lee J.M."/>
            <person name="Kusakabe T."/>
            <person name="Tashiro K."/>
            <person name="Asano S."/>
            <person name="Yasunaga-Aoki C."/>
            <person name="Shimizu S."/>
        </authorList>
    </citation>
    <scope>NUCLEOTIDE SEQUENCE [LARGE SCALE GENOMIC DNA]</scope>
    <source>
        <strain evidence="3 4">ATCC 14706</strain>
    </source>
</reference>
<evidence type="ECO:0000256" key="2">
    <source>
        <dbReference type="SAM" id="Phobius"/>
    </source>
</evidence>
<keyword evidence="2" id="KW-0472">Membrane</keyword>
<sequence length="51" mass="5796">MAKKKNHRSPQPEPQQKDDRVSTKELVVLTTALVQLLAAIITLVFILIRDK</sequence>
<dbReference type="AlphaFoldDB" id="M9M2E3"/>
<evidence type="ECO:0000256" key="1">
    <source>
        <dbReference type="SAM" id="MobiDB-lite"/>
    </source>
</evidence>
<keyword evidence="2" id="KW-1133">Transmembrane helix</keyword>
<feature type="transmembrane region" description="Helical" evidence="2">
    <location>
        <begin position="26"/>
        <end position="48"/>
    </location>
</feature>